<proteinExistence type="predicted"/>
<dbReference type="AlphaFoldDB" id="A0A2G3AF89"/>
<feature type="compositionally biased region" description="Basic and acidic residues" evidence="1">
    <location>
        <begin position="286"/>
        <end position="296"/>
    </location>
</feature>
<evidence type="ECO:0000313" key="3">
    <source>
        <dbReference type="Proteomes" id="UP000222542"/>
    </source>
</evidence>
<dbReference type="Gramene" id="PHT92899">
    <property type="protein sequence ID" value="PHT92899"/>
    <property type="gene ID" value="T459_00781"/>
</dbReference>
<dbReference type="PANTHER" id="PTHR48302:SF2">
    <property type="entry name" value="DUF1985 DOMAIN-CONTAINING PROTEIN"/>
    <property type="match status" value="1"/>
</dbReference>
<organism evidence="2 3">
    <name type="scientific">Capsicum annuum</name>
    <name type="common">Capsicum pepper</name>
    <dbReference type="NCBI Taxonomy" id="4072"/>
    <lineage>
        <taxon>Eukaryota</taxon>
        <taxon>Viridiplantae</taxon>
        <taxon>Streptophyta</taxon>
        <taxon>Embryophyta</taxon>
        <taxon>Tracheophyta</taxon>
        <taxon>Spermatophyta</taxon>
        <taxon>Magnoliopsida</taxon>
        <taxon>eudicotyledons</taxon>
        <taxon>Gunneridae</taxon>
        <taxon>Pentapetalae</taxon>
        <taxon>asterids</taxon>
        <taxon>lamiids</taxon>
        <taxon>Solanales</taxon>
        <taxon>Solanaceae</taxon>
        <taxon>Solanoideae</taxon>
        <taxon>Capsiceae</taxon>
        <taxon>Capsicum</taxon>
    </lineage>
</organism>
<dbReference type="Proteomes" id="UP000222542">
    <property type="component" value="Unassembled WGS sequence"/>
</dbReference>
<keyword evidence="3" id="KW-1185">Reference proteome</keyword>
<evidence type="ECO:0000256" key="1">
    <source>
        <dbReference type="SAM" id="MobiDB-lite"/>
    </source>
</evidence>
<evidence type="ECO:0000313" key="2">
    <source>
        <dbReference type="EMBL" id="PHT92899.1"/>
    </source>
</evidence>
<comment type="caution">
    <text evidence="2">The sequence shown here is derived from an EMBL/GenBank/DDBJ whole genome shotgun (WGS) entry which is preliminary data.</text>
</comment>
<reference evidence="2 3" key="1">
    <citation type="journal article" date="2014" name="Nat. Genet.">
        <title>Genome sequence of the hot pepper provides insights into the evolution of pungency in Capsicum species.</title>
        <authorList>
            <person name="Kim S."/>
            <person name="Park M."/>
            <person name="Yeom S.I."/>
            <person name="Kim Y.M."/>
            <person name="Lee J.M."/>
            <person name="Lee H.A."/>
            <person name="Seo E."/>
            <person name="Choi J."/>
            <person name="Cheong K."/>
            <person name="Kim K.T."/>
            <person name="Jung K."/>
            <person name="Lee G.W."/>
            <person name="Oh S.K."/>
            <person name="Bae C."/>
            <person name="Kim S.B."/>
            <person name="Lee H.Y."/>
            <person name="Kim S.Y."/>
            <person name="Kim M.S."/>
            <person name="Kang B.C."/>
            <person name="Jo Y.D."/>
            <person name="Yang H.B."/>
            <person name="Jeong H.J."/>
            <person name="Kang W.H."/>
            <person name="Kwon J.K."/>
            <person name="Shin C."/>
            <person name="Lim J.Y."/>
            <person name="Park J.H."/>
            <person name="Huh J.H."/>
            <person name="Kim J.S."/>
            <person name="Kim B.D."/>
            <person name="Cohen O."/>
            <person name="Paran I."/>
            <person name="Suh M.C."/>
            <person name="Lee S.B."/>
            <person name="Kim Y.K."/>
            <person name="Shin Y."/>
            <person name="Noh S.J."/>
            <person name="Park J."/>
            <person name="Seo Y.S."/>
            <person name="Kwon S.Y."/>
            <person name="Kim H.A."/>
            <person name="Park J.M."/>
            <person name="Kim H.J."/>
            <person name="Choi S.B."/>
            <person name="Bosland P.W."/>
            <person name="Reeves G."/>
            <person name="Jo S.H."/>
            <person name="Lee B.W."/>
            <person name="Cho H.T."/>
            <person name="Choi H.S."/>
            <person name="Lee M.S."/>
            <person name="Yu Y."/>
            <person name="Do Choi Y."/>
            <person name="Park B.S."/>
            <person name="van Deynze A."/>
            <person name="Ashrafi H."/>
            <person name="Hill T."/>
            <person name="Kim W.T."/>
            <person name="Pai H.S."/>
            <person name="Ahn H.K."/>
            <person name="Yeam I."/>
            <person name="Giovannoni J.J."/>
            <person name="Rose J.K."/>
            <person name="Sorensen I."/>
            <person name="Lee S.J."/>
            <person name="Kim R.W."/>
            <person name="Choi I.Y."/>
            <person name="Choi B.S."/>
            <person name="Lim J.S."/>
            <person name="Lee Y.H."/>
            <person name="Choi D."/>
        </authorList>
    </citation>
    <scope>NUCLEOTIDE SEQUENCE [LARGE SCALE GENOMIC DNA]</scope>
    <source>
        <strain evidence="3">cv. CM334</strain>
    </source>
</reference>
<gene>
    <name evidence="2" type="ORF">T459_00781</name>
</gene>
<reference evidence="2 3" key="2">
    <citation type="journal article" date="2017" name="Genome Biol.">
        <title>New reference genome sequences of hot pepper reveal the massive evolution of plant disease-resistance genes by retroduplication.</title>
        <authorList>
            <person name="Kim S."/>
            <person name="Park J."/>
            <person name="Yeom S.I."/>
            <person name="Kim Y.M."/>
            <person name="Seo E."/>
            <person name="Kim K.T."/>
            <person name="Kim M.S."/>
            <person name="Lee J.M."/>
            <person name="Cheong K."/>
            <person name="Shin H.S."/>
            <person name="Kim S.B."/>
            <person name="Han K."/>
            <person name="Lee J."/>
            <person name="Park M."/>
            <person name="Lee H.A."/>
            <person name="Lee H.Y."/>
            <person name="Lee Y."/>
            <person name="Oh S."/>
            <person name="Lee J.H."/>
            <person name="Choi E."/>
            <person name="Choi E."/>
            <person name="Lee S.E."/>
            <person name="Jeon J."/>
            <person name="Kim H."/>
            <person name="Choi G."/>
            <person name="Song H."/>
            <person name="Lee J."/>
            <person name="Lee S.C."/>
            <person name="Kwon J.K."/>
            <person name="Lee H.Y."/>
            <person name="Koo N."/>
            <person name="Hong Y."/>
            <person name="Kim R.W."/>
            <person name="Kang W.H."/>
            <person name="Huh J.H."/>
            <person name="Kang B.C."/>
            <person name="Yang T.J."/>
            <person name="Lee Y.H."/>
            <person name="Bennetzen J.L."/>
            <person name="Choi D."/>
        </authorList>
    </citation>
    <scope>NUCLEOTIDE SEQUENCE [LARGE SCALE GENOMIC DNA]</scope>
    <source>
        <strain evidence="3">cv. CM334</strain>
    </source>
</reference>
<protein>
    <recommendedName>
        <fullName evidence="4">DUF1985 domain-containing protein</fullName>
    </recommendedName>
</protein>
<accession>A0A2G3AF89</accession>
<sequence length="296" mass="33671">MQRYFDGEEEPYNATLFQAFEDKVWGQNDDNAFKISILYFVHRFIMSDDMHTVRVPRFHFDMISFRNIKASASEIASFQLPLKIVHNVTVVNSPMNDVVNSDNDFQDMPSISLDRKGKSNINISVSPSKKKQKQKQMSSGASISIKTPTKVVSNTAVSNTSPLLDNKTVKKTTLNKKLVEEQIQSPHNIEPPVTDAAVKRTIPIHDLNILNQKVNALEIYVKSEFQNLCNLINANHNTVMNAIKSKDIDEKSNMDVNRTPFYLYVPTVREHDANVNVQPEMDNDHEDVGIKDQSFD</sequence>
<evidence type="ECO:0008006" key="4">
    <source>
        <dbReference type="Google" id="ProtNLM"/>
    </source>
</evidence>
<feature type="region of interest" description="Disordered" evidence="1">
    <location>
        <begin position="277"/>
        <end position="296"/>
    </location>
</feature>
<dbReference type="PANTHER" id="PTHR48302">
    <property type="entry name" value="ULP1 PROTEASE FAMILY, C-TERMINAL CATALYTIC DOMAIN CONTAINING PROTEIN"/>
    <property type="match status" value="1"/>
</dbReference>
<name>A0A2G3AF89_CAPAN</name>
<feature type="region of interest" description="Disordered" evidence="1">
    <location>
        <begin position="115"/>
        <end position="144"/>
    </location>
</feature>
<dbReference type="EMBL" id="AYRZ02000001">
    <property type="protein sequence ID" value="PHT92899.1"/>
    <property type="molecule type" value="Genomic_DNA"/>
</dbReference>